<organism evidence="5">
    <name type="scientific">Cyberlindnera americana</name>
    <dbReference type="NCBI Taxonomy" id="36016"/>
    <lineage>
        <taxon>Eukaryota</taxon>
        <taxon>Fungi</taxon>
        <taxon>Dikarya</taxon>
        <taxon>Ascomycota</taxon>
        <taxon>Saccharomycotina</taxon>
        <taxon>Saccharomycetes</taxon>
        <taxon>Phaffomycetales</taxon>
        <taxon>Phaffomycetaceae</taxon>
        <taxon>Cyberlindnera</taxon>
    </lineage>
</organism>
<dbReference type="PROSITE" id="PS50850">
    <property type="entry name" value="MFS"/>
    <property type="match status" value="1"/>
</dbReference>
<protein>
    <submittedName>
        <fullName evidence="5">MFS transporter</fullName>
    </submittedName>
</protein>
<dbReference type="InterPro" id="IPR036259">
    <property type="entry name" value="MFS_trans_sf"/>
</dbReference>
<feature type="transmembrane region" description="Helical" evidence="3">
    <location>
        <begin position="395"/>
        <end position="421"/>
    </location>
</feature>
<dbReference type="InterPro" id="IPR050327">
    <property type="entry name" value="Proton-linked_MCT"/>
</dbReference>
<evidence type="ECO:0000256" key="1">
    <source>
        <dbReference type="ARBA" id="ARBA00004141"/>
    </source>
</evidence>
<reference evidence="5" key="1">
    <citation type="journal article" date="2019" name="Front. Microbiol.">
        <title>An Overview of Genes From Cyberlindnera americana, a Symbiont Yeast Isolated From the Gut of the Bark Beetle Dendroctonus rhizophagus (Curculionidae: Scolytinae), Involved in the Detoxification Process Using Genome and Transcriptome Data.</title>
        <authorList>
            <person name="Soto-Robles L.V."/>
            <person name="Torres-Banda V."/>
            <person name="Rivera-Orduna F.N."/>
            <person name="Curiel-Quesada E."/>
            <person name="Hidalgo-Lara M.E."/>
            <person name="Zuniga G."/>
        </authorList>
    </citation>
    <scope>NUCLEOTIDE SEQUENCE</scope>
    <source>
        <strain evidence="5">ChDrAdgY46</strain>
    </source>
</reference>
<dbReference type="InterPro" id="IPR020846">
    <property type="entry name" value="MFS_dom"/>
</dbReference>
<feature type="domain" description="Major facilitator superfamily (MFS) profile" evidence="4">
    <location>
        <begin position="93"/>
        <end position="486"/>
    </location>
</feature>
<sequence length="495" mass="54291">MENRPSSPLDTSKTVCVDNMTGYFDQVGTSMDRIQSIAQSKKEDANERDIELNPLESVDSNNTIGNNAENAKDNMFGEDADMYFPEGGLKAYSVVFGSFMGLISGFGLLNTTGVFETYISEHQLKDVENSTVAWIFSIFLFITFLTSIFSGTYFDRHGVRGPVIVGALMTFAGLFAMGNCTKVWHFILSFSILAGLGNGITTSPLIGVVAHYFNRKRGFMSSLASTGGSIGGIVFPIMNRKLFESVGYTWTMRIFSFIVLGCYIVSVSLVKERLPHKESPGKNMGQKFMSYLTAFDIKGLKSKDFFFVCLGTAFAESAVLIMATYQASFARAHGFSISTAYLLISISHVGGMIGRWITGYLSDRIGRFNIMYITLSMAAVVAFVTLVPFGGHLPALYVFTVGWGFFTGSVFSLLPVCCAQISKTEDFGRRYGTMYFITAFGVLVCIPISGAIIGEGSLTGYRNMVIHAGVTIFASGCFYFTARTMRVGLKFFTKF</sequence>
<keyword evidence="3" id="KW-1133">Transmembrane helix</keyword>
<feature type="transmembrane region" description="Helical" evidence="3">
    <location>
        <begin position="184"/>
        <end position="206"/>
    </location>
</feature>
<dbReference type="Gene3D" id="1.20.1250.20">
    <property type="entry name" value="MFS general substrate transporter like domains"/>
    <property type="match status" value="2"/>
</dbReference>
<evidence type="ECO:0000313" key="5">
    <source>
        <dbReference type="EMBL" id="QFR37072.1"/>
    </source>
</evidence>
<dbReference type="PANTHER" id="PTHR11360">
    <property type="entry name" value="MONOCARBOXYLATE TRANSPORTER"/>
    <property type="match status" value="1"/>
</dbReference>
<feature type="transmembrane region" description="Helical" evidence="3">
    <location>
        <begin position="305"/>
        <end position="327"/>
    </location>
</feature>
<dbReference type="GO" id="GO:0022857">
    <property type="term" value="F:transmembrane transporter activity"/>
    <property type="evidence" value="ECO:0007669"/>
    <property type="project" value="InterPro"/>
</dbReference>
<dbReference type="GO" id="GO:0016020">
    <property type="term" value="C:membrane"/>
    <property type="evidence" value="ECO:0007669"/>
    <property type="project" value="UniProtKB-SubCell"/>
</dbReference>
<keyword evidence="3" id="KW-0812">Transmembrane</keyword>
<dbReference type="Pfam" id="PF07690">
    <property type="entry name" value="MFS_1"/>
    <property type="match status" value="1"/>
</dbReference>
<dbReference type="AlphaFoldDB" id="A0A5P8N8E1"/>
<accession>A0A5P8N8E1</accession>
<feature type="transmembrane region" description="Helical" evidence="3">
    <location>
        <begin position="161"/>
        <end position="178"/>
    </location>
</feature>
<feature type="transmembrane region" description="Helical" evidence="3">
    <location>
        <begin position="465"/>
        <end position="482"/>
    </location>
</feature>
<gene>
    <name evidence="5" type="ORF">g1263</name>
</gene>
<feature type="transmembrane region" description="Helical" evidence="3">
    <location>
        <begin position="131"/>
        <end position="154"/>
    </location>
</feature>
<dbReference type="EMBL" id="MK890567">
    <property type="protein sequence ID" value="QFR37072.1"/>
    <property type="molecule type" value="Genomic_DNA"/>
</dbReference>
<comment type="subcellular location">
    <subcellularLocation>
        <location evidence="1">Membrane</location>
        <topology evidence="1">Multi-pass membrane protein</topology>
    </subcellularLocation>
</comment>
<evidence type="ECO:0000256" key="3">
    <source>
        <dbReference type="SAM" id="Phobius"/>
    </source>
</evidence>
<keyword evidence="3" id="KW-0472">Membrane</keyword>
<evidence type="ECO:0000259" key="4">
    <source>
        <dbReference type="PROSITE" id="PS50850"/>
    </source>
</evidence>
<comment type="similarity">
    <text evidence="2">Belongs to the major facilitator superfamily. Monocarboxylate porter (TC 2.A.1.13) family.</text>
</comment>
<feature type="transmembrane region" description="Helical" evidence="3">
    <location>
        <begin position="91"/>
        <end position="111"/>
    </location>
</feature>
<proteinExistence type="inferred from homology"/>
<dbReference type="GO" id="GO:0032218">
    <property type="term" value="P:riboflavin transport"/>
    <property type="evidence" value="ECO:0007669"/>
    <property type="project" value="TreeGrafter"/>
</dbReference>
<evidence type="ECO:0000256" key="2">
    <source>
        <dbReference type="ARBA" id="ARBA00006727"/>
    </source>
</evidence>
<feature type="transmembrane region" description="Helical" evidence="3">
    <location>
        <begin position="370"/>
        <end position="389"/>
    </location>
</feature>
<dbReference type="CDD" id="cd17352">
    <property type="entry name" value="MFS_MCT_SLC16"/>
    <property type="match status" value="1"/>
</dbReference>
<dbReference type="InterPro" id="IPR011701">
    <property type="entry name" value="MFS"/>
</dbReference>
<dbReference type="SUPFAM" id="SSF103473">
    <property type="entry name" value="MFS general substrate transporter"/>
    <property type="match status" value="1"/>
</dbReference>
<name>A0A5P8N8E1_9ASCO</name>
<dbReference type="PANTHER" id="PTHR11360:SF177">
    <property type="entry name" value="RIBOFLAVIN TRANSPORTER MCH5"/>
    <property type="match status" value="1"/>
</dbReference>
<feature type="transmembrane region" description="Helical" evidence="3">
    <location>
        <begin position="218"/>
        <end position="238"/>
    </location>
</feature>
<feature type="transmembrane region" description="Helical" evidence="3">
    <location>
        <begin position="433"/>
        <end position="453"/>
    </location>
</feature>
<feature type="transmembrane region" description="Helical" evidence="3">
    <location>
        <begin position="339"/>
        <end position="358"/>
    </location>
</feature>
<feature type="transmembrane region" description="Helical" evidence="3">
    <location>
        <begin position="250"/>
        <end position="270"/>
    </location>
</feature>